<organism evidence="2 3">
    <name type="scientific">Niastella populi</name>
    <dbReference type="NCBI Taxonomy" id="550983"/>
    <lineage>
        <taxon>Bacteria</taxon>
        <taxon>Pseudomonadati</taxon>
        <taxon>Bacteroidota</taxon>
        <taxon>Chitinophagia</taxon>
        <taxon>Chitinophagales</taxon>
        <taxon>Chitinophagaceae</taxon>
        <taxon>Niastella</taxon>
    </lineage>
</organism>
<evidence type="ECO:0000313" key="3">
    <source>
        <dbReference type="Proteomes" id="UP000192276"/>
    </source>
</evidence>
<dbReference type="RefSeq" id="WP_081171724.1">
    <property type="nucleotide sequence ID" value="NZ_LWBP01000257.1"/>
</dbReference>
<gene>
    <name evidence="2" type="ORF">A4R26_32390</name>
</gene>
<protein>
    <recommendedName>
        <fullName evidence="4">Lipocalin-like domain-containing protein</fullName>
    </recommendedName>
</protein>
<reference evidence="3" key="1">
    <citation type="submission" date="2016-04" db="EMBL/GenBank/DDBJ databases">
        <authorList>
            <person name="Chen L."/>
            <person name="Zhuang W."/>
            <person name="Wang G."/>
        </authorList>
    </citation>
    <scope>NUCLEOTIDE SEQUENCE [LARGE SCALE GENOMIC DNA]</scope>
    <source>
        <strain evidence="3">208</strain>
    </source>
</reference>
<accession>A0A1V9EGJ2</accession>
<dbReference type="Proteomes" id="UP000192276">
    <property type="component" value="Unassembled WGS sequence"/>
</dbReference>
<evidence type="ECO:0008006" key="4">
    <source>
        <dbReference type="Google" id="ProtNLM"/>
    </source>
</evidence>
<feature type="chain" id="PRO_5012303079" description="Lipocalin-like domain-containing protein" evidence="1">
    <location>
        <begin position="20"/>
        <end position="217"/>
    </location>
</feature>
<dbReference type="EMBL" id="LWBP01000257">
    <property type="protein sequence ID" value="OQP45250.1"/>
    <property type="molecule type" value="Genomic_DNA"/>
</dbReference>
<dbReference type="PROSITE" id="PS51257">
    <property type="entry name" value="PROKAR_LIPOPROTEIN"/>
    <property type="match status" value="1"/>
</dbReference>
<feature type="signal peptide" evidence="1">
    <location>
        <begin position="1"/>
        <end position="19"/>
    </location>
</feature>
<evidence type="ECO:0000256" key="1">
    <source>
        <dbReference type="SAM" id="SignalP"/>
    </source>
</evidence>
<proteinExistence type="predicted"/>
<dbReference type="OrthoDB" id="673912at2"/>
<comment type="caution">
    <text evidence="2">The sequence shown here is derived from an EMBL/GenBank/DDBJ whole genome shotgun (WGS) entry which is preliminary data.</text>
</comment>
<keyword evidence="1" id="KW-0732">Signal</keyword>
<keyword evidence="3" id="KW-1185">Reference proteome</keyword>
<sequence length="217" mass="23445">MSLKFTPFILLCSFVFILASCGKEKSVDTLGVTPGGTNGNGNDGGSSNGSEIGTWKFIDLKAKNTSIIEMSGLGMSSKTETLNDYTTENNAGTCEFDGSTMTGTGLEFTVNTMTKTYIYNGGALEDSIELPMNYIAPPTNSSSTYKKFGTDSIYVNGGTLQTPNGTQQSNGTGFKLRWYGDKMTLTGRFSQSSSQLIQGVMQRTSYSLYLVYTFQKQ</sequence>
<evidence type="ECO:0000313" key="2">
    <source>
        <dbReference type="EMBL" id="OQP45250.1"/>
    </source>
</evidence>
<name>A0A1V9EGJ2_9BACT</name>
<dbReference type="AlphaFoldDB" id="A0A1V9EGJ2"/>